<reference evidence="2" key="1">
    <citation type="submission" date="2010-04" db="EMBL/GenBank/DDBJ databases">
        <authorList>
            <person name="Reid K.E."/>
            <person name="Liao N."/>
            <person name="Chan S."/>
            <person name="Docking R."/>
            <person name="Taylor G."/>
            <person name="Moore R."/>
            <person name="Mayo M."/>
            <person name="Munro S."/>
            <person name="King J."/>
            <person name="Yanchuk A."/>
            <person name="Holt R."/>
            <person name="Jones S."/>
            <person name="Marra M."/>
            <person name="Ritland C.E."/>
            <person name="Ritland K."/>
            <person name="Bohlmann J."/>
        </authorList>
    </citation>
    <scope>NUCLEOTIDE SEQUENCE</scope>
    <source>
        <tissue evidence="2">Bud</tissue>
    </source>
</reference>
<dbReference type="PANTHER" id="PTHR24074">
    <property type="entry name" value="CO-CHAPERONE PROTEIN DJLA"/>
    <property type="match status" value="1"/>
</dbReference>
<evidence type="ECO:0000313" key="2">
    <source>
        <dbReference type="EMBL" id="ADE77506.1"/>
    </source>
</evidence>
<dbReference type="InterPro" id="IPR050817">
    <property type="entry name" value="DjlA_DnaK_co-chaperone"/>
</dbReference>
<accession>D5AD87</accession>
<dbReference type="PRINTS" id="PR00625">
    <property type="entry name" value="JDOMAIN"/>
</dbReference>
<dbReference type="Pfam" id="PF00226">
    <property type="entry name" value="DnaJ"/>
    <property type="match status" value="1"/>
</dbReference>
<dbReference type="SUPFAM" id="SSF46565">
    <property type="entry name" value="Chaperone J-domain"/>
    <property type="match status" value="1"/>
</dbReference>
<name>D5AD87_PICSI</name>
<sequence>MAASVGRLMGTRGNSFLRRKNGEKKNLVGRSNVTVMASVAFPGMKEEYETLRLSPGATEKDVKSAFRRLALQHHPDVCKGDNCGVQFHKINQAYETVMSSLAQAKQQNGSDDYYRDGMMGIDNDYCDEWEEWMGWEGAGTLDYSSHINIYA</sequence>
<dbReference type="CDD" id="cd06257">
    <property type="entry name" value="DnaJ"/>
    <property type="match status" value="1"/>
</dbReference>
<proteinExistence type="evidence at transcript level"/>
<feature type="domain" description="J" evidence="1">
    <location>
        <begin position="46"/>
        <end position="117"/>
    </location>
</feature>
<organism evidence="2">
    <name type="scientific">Picea sitchensis</name>
    <name type="common">Sitka spruce</name>
    <name type="synonym">Pinus sitchensis</name>
    <dbReference type="NCBI Taxonomy" id="3332"/>
    <lineage>
        <taxon>Eukaryota</taxon>
        <taxon>Viridiplantae</taxon>
        <taxon>Streptophyta</taxon>
        <taxon>Embryophyta</taxon>
        <taxon>Tracheophyta</taxon>
        <taxon>Spermatophyta</taxon>
        <taxon>Pinopsida</taxon>
        <taxon>Pinidae</taxon>
        <taxon>Conifers I</taxon>
        <taxon>Pinales</taxon>
        <taxon>Pinaceae</taxon>
        <taxon>Picea</taxon>
    </lineage>
</organism>
<dbReference type="InterPro" id="IPR036869">
    <property type="entry name" value="J_dom_sf"/>
</dbReference>
<dbReference type="AlphaFoldDB" id="D5AD87"/>
<dbReference type="PROSITE" id="PS50076">
    <property type="entry name" value="DNAJ_2"/>
    <property type="match status" value="1"/>
</dbReference>
<dbReference type="InterPro" id="IPR001623">
    <property type="entry name" value="DnaJ_domain"/>
</dbReference>
<dbReference type="EMBL" id="BT124241">
    <property type="protein sequence ID" value="ADE77506.1"/>
    <property type="molecule type" value="mRNA"/>
</dbReference>
<dbReference type="SMART" id="SM00271">
    <property type="entry name" value="DnaJ"/>
    <property type="match status" value="1"/>
</dbReference>
<dbReference type="Gene3D" id="1.10.287.110">
    <property type="entry name" value="DnaJ domain"/>
    <property type="match status" value="1"/>
</dbReference>
<evidence type="ECO:0000259" key="1">
    <source>
        <dbReference type="PROSITE" id="PS50076"/>
    </source>
</evidence>
<protein>
    <recommendedName>
        <fullName evidence="1">J domain-containing protein</fullName>
    </recommendedName>
</protein>